<protein>
    <recommendedName>
        <fullName evidence="3">HK97 gp10 family phage protein</fullName>
    </recommendedName>
</protein>
<dbReference type="STRING" id="1171373.PACID_15400"/>
<sequence length="151" mass="16974">MAGEFSLHVNVEGLPKILRSLRGMPREISTDVRKASKRIAQDEVVRIRVTAASHGAQAVRSASKIRARSDRVPTIKAAGSSPLFKKGVQTGQVFFGAEFGSHRGKTTRQFKPWTQHEGYWFWPTLRRDTPIMINAWMDVIDAAISRWEAGR</sequence>
<reference evidence="1 2" key="1">
    <citation type="journal article" date="2012" name="BMC Genomics">
        <title>The genome sequence of Propionibacterium acidipropionici provides insights into its biotechnological and industrial potential.</title>
        <authorList>
            <person name="Parizzi L.P."/>
            <person name="Grassi M.C."/>
            <person name="Llerena L.A."/>
            <person name="Carazzolle M.F."/>
            <person name="Queiroz V.L."/>
            <person name="Lunardi I."/>
            <person name="Zeidler A.F."/>
            <person name="Teixeira P.J."/>
            <person name="Mieczkowski P."/>
            <person name="Rincones J."/>
            <person name="Pereira G.A."/>
        </authorList>
    </citation>
    <scope>NUCLEOTIDE SEQUENCE [LARGE SCALE GENOMIC DNA]</scope>
    <source>
        <strain evidence="2">ATCC 4875 / DSM 20272 / JCM 6432 / NBRC 12425 / NCIMB 8070</strain>
    </source>
</reference>
<name>K7RWP5_ACIA4</name>
<accession>K7RWP5</accession>
<evidence type="ECO:0000313" key="1">
    <source>
        <dbReference type="EMBL" id="AFV89353.1"/>
    </source>
</evidence>
<organism evidence="1 2">
    <name type="scientific">Acidipropionibacterium acidipropionici (strain ATCC 4875 / DSM 20272 / JCM 6432 / NBRC 12425 / NCIMB 8070 / 4)</name>
    <name type="common">Propionibacterium acidipropionici</name>
    <dbReference type="NCBI Taxonomy" id="1171373"/>
    <lineage>
        <taxon>Bacteria</taxon>
        <taxon>Bacillati</taxon>
        <taxon>Actinomycetota</taxon>
        <taxon>Actinomycetes</taxon>
        <taxon>Propionibacteriales</taxon>
        <taxon>Propionibacteriaceae</taxon>
        <taxon>Acidipropionibacterium</taxon>
    </lineage>
</organism>
<dbReference type="RefSeq" id="WP_015070259.1">
    <property type="nucleotide sequence ID" value="NC_019395.1"/>
</dbReference>
<proteinExistence type="predicted"/>
<evidence type="ECO:0000313" key="2">
    <source>
        <dbReference type="Proteomes" id="UP000000214"/>
    </source>
</evidence>
<evidence type="ECO:0008006" key="3">
    <source>
        <dbReference type="Google" id="ProtNLM"/>
    </source>
</evidence>
<gene>
    <name evidence="1" type="ordered locus">PACID_15400</name>
</gene>
<dbReference type="HOGENOM" id="CLU_1729743_0_0_11"/>
<dbReference type="KEGG" id="pbo:PACID_15400"/>
<dbReference type="PATRIC" id="fig|1171373.8.peg.1524"/>
<dbReference type="AlphaFoldDB" id="K7RWP5"/>
<dbReference type="Proteomes" id="UP000000214">
    <property type="component" value="Chromosome"/>
</dbReference>
<dbReference type="EMBL" id="CP003493">
    <property type="protein sequence ID" value="AFV89353.1"/>
    <property type="molecule type" value="Genomic_DNA"/>
</dbReference>